<feature type="chain" id="PRO_5007489538" description="TonB-dependent receptor" evidence="12">
    <location>
        <begin position="30"/>
        <end position="742"/>
    </location>
</feature>
<evidence type="ECO:0000259" key="14">
    <source>
        <dbReference type="Pfam" id="PF07715"/>
    </source>
</evidence>
<keyword evidence="8" id="KW-0675">Receptor</keyword>
<evidence type="ECO:0000256" key="5">
    <source>
        <dbReference type="ARBA" id="ARBA00022692"/>
    </source>
</evidence>
<dbReference type="SUPFAM" id="SSF56935">
    <property type="entry name" value="Porins"/>
    <property type="match status" value="1"/>
</dbReference>
<comment type="subcellular location">
    <subcellularLocation>
        <location evidence="1 10">Cell outer membrane</location>
        <topology evidence="1 10">Multi-pass membrane protein</topology>
    </subcellularLocation>
</comment>
<evidence type="ECO:0000256" key="3">
    <source>
        <dbReference type="ARBA" id="ARBA00022448"/>
    </source>
</evidence>
<dbReference type="GO" id="GO:0009279">
    <property type="term" value="C:cell outer membrane"/>
    <property type="evidence" value="ECO:0007669"/>
    <property type="project" value="UniProtKB-SubCell"/>
</dbReference>
<feature type="domain" description="TonB-dependent receptor-like beta-barrel" evidence="13">
    <location>
        <begin position="295"/>
        <end position="714"/>
    </location>
</feature>
<dbReference type="STRING" id="1548207.AXK11_08895"/>
<comment type="caution">
    <text evidence="15">The sequence shown here is derived from an EMBL/GenBank/DDBJ whole genome shotgun (WGS) entry which is preliminary data.</text>
</comment>
<dbReference type="InterPro" id="IPR012910">
    <property type="entry name" value="Plug_dom"/>
</dbReference>
<evidence type="ECO:0000313" key="16">
    <source>
        <dbReference type="Proteomes" id="UP000070058"/>
    </source>
</evidence>
<evidence type="ECO:0008006" key="17">
    <source>
        <dbReference type="Google" id="ProtNLM"/>
    </source>
</evidence>
<gene>
    <name evidence="15" type="ORF">AXK11_08895</name>
</gene>
<feature type="signal peptide" evidence="12">
    <location>
        <begin position="1"/>
        <end position="29"/>
    </location>
</feature>
<evidence type="ECO:0000256" key="1">
    <source>
        <dbReference type="ARBA" id="ARBA00004571"/>
    </source>
</evidence>
<dbReference type="GO" id="GO:0038023">
    <property type="term" value="F:signaling receptor activity"/>
    <property type="evidence" value="ECO:0007669"/>
    <property type="project" value="InterPro"/>
</dbReference>
<keyword evidence="6 11" id="KW-0798">TonB box</keyword>
<evidence type="ECO:0000256" key="11">
    <source>
        <dbReference type="RuleBase" id="RU003357"/>
    </source>
</evidence>
<dbReference type="PROSITE" id="PS52016">
    <property type="entry name" value="TONB_DEPENDENT_REC_3"/>
    <property type="match status" value="1"/>
</dbReference>
<organism evidence="15 16">
    <name type="scientific">Cephaloticoccus primus</name>
    <dbReference type="NCBI Taxonomy" id="1548207"/>
    <lineage>
        <taxon>Bacteria</taxon>
        <taxon>Pseudomonadati</taxon>
        <taxon>Verrucomicrobiota</taxon>
        <taxon>Opitutia</taxon>
        <taxon>Opitutales</taxon>
        <taxon>Opitutaceae</taxon>
        <taxon>Cephaloticoccus</taxon>
    </lineage>
</organism>
<keyword evidence="7 10" id="KW-0472">Membrane</keyword>
<proteinExistence type="inferred from homology"/>
<dbReference type="Gene3D" id="2.40.170.20">
    <property type="entry name" value="TonB-dependent receptor, beta-barrel domain"/>
    <property type="match status" value="1"/>
</dbReference>
<evidence type="ECO:0000256" key="4">
    <source>
        <dbReference type="ARBA" id="ARBA00022452"/>
    </source>
</evidence>
<reference evidence="16" key="1">
    <citation type="submission" date="2016-02" db="EMBL/GenBank/DDBJ databases">
        <authorList>
            <person name="Sanders J.G."/>
            <person name="Lin J.Y."/>
            <person name="Wertz J.T."/>
            <person name="Russell J.A."/>
            <person name="Moreau C.S."/>
            <person name="Powell S."/>
        </authorList>
    </citation>
    <scope>NUCLEOTIDE SEQUENCE [LARGE SCALE GENOMIC DNA]</scope>
    <source>
        <strain evidence="16">CAG34</strain>
    </source>
</reference>
<keyword evidence="16" id="KW-1185">Reference proteome</keyword>
<dbReference type="InterPro" id="IPR037066">
    <property type="entry name" value="Plug_dom_sf"/>
</dbReference>
<evidence type="ECO:0000256" key="7">
    <source>
        <dbReference type="ARBA" id="ARBA00023136"/>
    </source>
</evidence>
<dbReference type="PANTHER" id="PTHR32552">
    <property type="entry name" value="FERRICHROME IRON RECEPTOR-RELATED"/>
    <property type="match status" value="1"/>
</dbReference>
<protein>
    <recommendedName>
        <fullName evidence="17">TonB-dependent receptor</fullName>
    </recommendedName>
</protein>
<evidence type="ECO:0000256" key="2">
    <source>
        <dbReference type="ARBA" id="ARBA00009810"/>
    </source>
</evidence>
<dbReference type="InterPro" id="IPR039426">
    <property type="entry name" value="TonB-dep_rcpt-like"/>
</dbReference>
<keyword evidence="5 10" id="KW-0812">Transmembrane</keyword>
<keyword evidence="4 10" id="KW-1134">Transmembrane beta strand</keyword>
<comment type="similarity">
    <text evidence="2 10 11">Belongs to the TonB-dependent receptor family.</text>
</comment>
<dbReference type="Gene3D" id="2.170.130.10">
    <property type="entry name" value="TonB-dependent receptor, plug domain"/>
    <property type="match status" value="1"/>
</dbReference>
<evidence type="ECO:0000256" key="8">
    <source>
        <dbReference type="ARBA" id="ARBA00023170"/>
    </source>
</evidence>
<sequence>MREFFARRVAVLLAASAWLLVMGPAAVFAQSPRGAAAAAAYSGDFSDLADSDVTTLPDVTVRDSRTALDEAAAALAGGQVARGARMGLLGTTDVMDTPFSVTSYTDEAIRNMQAQSMADLLAADPAVRSTTGRGHLSETIRIRGFTVGASDYAFNGMFGVAPSGRVFLEAVERSEVIKGPSAALFGMSPGGSVGGVVNLVPKRAHNEPITRLNIGLRQDSVLSTHADIGRRFGQGGMFGVRVNTLYLDGDTAVNDQSIRRRVGSLGTDFRGEKLSVSLDLLWTHEDVNNATRPFSVAPGLTGVPPAPNGKNAYPGSGEFETENTTALLKVEYEINPALNVYAGYGEHVYKVDGALIYPTMQNVAGDYTWIYRQWKQQNDRDSLEAGLRGTFEHPGIKHRYGFSASRLQNDQGTFVPNRGSGSSNIWNPVPPPKLDRLPDPIRPGSELELTSFALADTMELWEGRSLLTLGVRRQEVDSLSLTSTNPLTRHYNKKATSPVAGLVYKPANWVSLYASYVEGLSTGGSAPNDPVYVNANEQLAPYVSEQYEVGAKFSFGDWIATVAAYELSRPTAGAIFLPGPVPPGEPDRVYGIYGEQRARGAELSVAGQVTESLRLLGGLTLIDAKIQKSATPAVLGNRLAGASRFQGNLGAEWDTPFVPGLSLSARFIYTGSAYADEANRLLIPSWDRIDIGARYTFEDARGTRYTLRLNVDNLTDKQYWTNSYTLSLGQPRTWSLSLEMSL</sequence>
<dbReference type="Proteomes" id="UP000070058">
    <property type="component" value="Unassembled WGS sequence"/>
</dbReference>
<evidence type="ECO:0000256" key="6">
    <source>
        <dbReference type="ARBA" id="ARBA00023077"/>
    </source>
</evidence>
<dbReference type="GO" id="GO:0015891">
    <property type="term" value="P:siderophore transport"/>
    <property type="evidence" value="ECO:0007669"/>
    <property type="project" value="InterPro"/>
</dbReference>
<name>A0A139SHX4_9BACT</name>
<dbReference type="Pfam" id="PF00593">
    <property type="entry name" value="TonB_dep_Rec_b-barrel"/>
    <property type="match status" value="1"/>
</dbReference>
<dbReference type="NCBIfam" id="TIGR01783">
    <property type="entry name" value="TonB-siderophor"/>
    <property type="match status" value="1"/>
</dbReference>
<dbReference type="InterPro" id="IPR000531">
    <property type="entry name" value="Beta-barrel_TonB"/>
</dbReference>
<dbReference type="AlphaFoldDB" id="A0A139SHX4"/>
<evidence type="ECO:0000256" key="9">
    <source>
        <dbReference type="ARBA" id="ARBA00023237"/>
    </source>
</evidence>
<dbReference type="PANTHER" id="PTHR32552:SF82">
    <property type="entry name" value="FCUA PROTEIN"/>
    <property type="match status" value="1"/>
</dbReference>
<dbReference type="InterPro" id="IPR036942">
    <property type="entry name" value="Beta-barrel_TonB_sf"/>
</dbReference>
<dbReference type="CDD" id="cd01347">
    <property type="entry name" value="ligand_gated_channel"/>
    <property type="match status" value="1"/>
</dbReference>
<keyword evidence="3 10" id="KW-0813">Transport</keyword>
<keyword evidence="9 10" id="KW-0998">Cell outer membrane</keyword>
<evidence type="ECO:0000256" key="10">
    <source>
        <dbReference type="PROSITE-ProRule" id="PRU01360"/>
    </source>
</evidence>
<evidence type="ECO:0000313" key="15">
    <source>
        <dbReference type="EMBL" id="KXU34149.1"/>
    </source>
</evidence>
<dbReference type="EMBL" id="LSZQ01000068">
    <property type="protein sequence ID" value="KXU34149.1"/>
    <property type="molecule type" value="Genomic_DNA"/>
</dbReference>
<evidence type="ECO:0000259" key="13">
    <source>
        <dbReference type="Pfam" id="PF00593"/>
    </source>
</evidence>
<dbReference type="Pfam" id="PF07715">
    <property type="entry name" value="Plug"/>
    <property type="match status" value="1"/>
</dbReference>
<dbReference type="GO" id="GO:0015344">
    <property type="term" value="F:siderophore uptake transmembrane transporter activity"/>
    <property type="evidence" value="ECO:0007669"/>
    <property type="project" value="TreeGrafter"/>
</dbReference>
<dbReference type="InterPro" id="IPR010105">
    <property type="entry name" value="TonB_sidphr_rcpt"/>
</dbReference>
<keyword evidence="12" id="KW-0732">Signal</keyword>
<feature type="domain" description="TonB-dependent receptor plug" evidence="14">
    <location>
        <begin position="94"/>
        <end position="191"/>
    </location>
</feature>
<evidence type="ECO:0000256" key="12">
    <source>
        <dbReference type="SAM" id="SignalP"/>
    </source>
</evidence>
<accession>A0A139SHX4</accession>